<keyword evidence="2" id="KW-1185">Reference proteome</keyword>
<proteinExistence type="predicted"/>
<protein>
    <submittedName>
        <fullName evidence="1">Uncharacterized protein</fullName>
    </submittedName>
</protein>
<evidence type="ECO:0000313" key="2">
    <source>
        <dbReference type="Proteomes" id="UP000276133"/>
    </source>
</evidence>
<dbReference type="Proteomes" id="UP000276133">
    <property type="component" value="Unassembled WGS sequence"/>
</dbReference>
<gene>
    <name evidence="1" type="ORF">BpHYR1_021385</name>
</gene>
<comment type="caution">
    <text evidence="1">The sequence shown here is derived from an EMBL/GenBank/DDBJ whole genome shotgun (WGS) entry which is preliminary data.</text>
</comment>
<reference evidence="1 2" key="1">
    <citation type="journal article" date="2018" name="Sci. Rep.">
        <title>Genomic signatures of local adaptation to the degree of environmental predictability in rotifers.</title>
        <authorList>
            <person name="Franch-Gras L."/>
            <person name="Hahn C."/>
            <person name="Garcia-Roger E.M."/>
            <person name="Carmona M.J."/>
            <person name="Serra M."/>
            <person name="Gomez A."/>
        </authorList>
    </citation>
    <scope>NUCLEOTIDE SEQUENCE [LARGE SCALE GENOMIC DNA]</scope>
    <source>
        <strain evidence="1">HYR1</strain>
    </source>
</reference>
<sequence length="81" mass="9525">MFEFDINTFENKERNTIDFVTKFLAFESHASVQFKNYLYISFPLPLLNSSSTLPFPFYPLGRVEEKKGSRKGIYLLIDHIL</sequence>
<organism evidence="1 2">
    <name type="scientific">Brachionus plicatilis</name>
    <name type="common">Marine rotifer</name>
    <name type="synonym">Brachionus muelleri</name>
    <dbReference type="NCBI Taxonomy" id="10195"/>
    <lineage>
        <taxon>Eukaryota</taxon>
        <taxon>Metazoa</taxon>
        <taxon>Spiralia</taxon>
        <taxon>Gnathifera</taxon>
        <taxon>Rotifera</taxon>
        <taxon>Eurotatoria</taxon>
        <taxon>Monogononta</taxon>
        <taxon>Pseudotrocha</taxon>
        <taxon>Ploima</taxon>
        <taxon>Brachionidae</taxon>
        <taxon>Brachionus</taxon>
    </lineage>
</organism>
<evidence type="ECO:0000313" key="1">
    <source>
        <dbReference type="EMBL" id="RNA20134.1"/>
    </source>
</evidence>
<accession>A0A3M7R9Q0</accession>
<name>A0A3M7R9Q0_BRAPC</name>
<dbReference type="EMBL" id="REGN01003916">
    <property type="protein sequence ID" value="RNA20134.1"/>
    <property type="molecule type" value="Genomic_DNA"/>
</dbReference>
<dbReference type="AlphaFoldDB" id="A0A3M7R9Q0"/>